<accession>A0A0B5AMC7</accession>
<organism evidence="2 3">
    <name type="scientific">Jeotgalibacillus malaysiensis</name>
    <dbReference type="NCBI Taxonomy" id="1508404"/>
    <lineage>
        <taxon>Bacteria</taxon>
        <taxon>Bacillati</taxon>
        <taxon>Bacillota</taxon>
        <taxon>Bacilli</taxon>
        <taxon>Bacillales</taxon>
        <taxon>Caryophanaceae</taxon>
        <taxon>Jeotgalibacillus</taxon>
    </lineage>
</organism>
<dbReference type="AlphaFoldDB" id="A0A0B5AMC7"/>
<reference evidence="2 3" key="1">
    <citation type="submission" date="2014-08" db="EMBL/GenBank/DDBJ databases">
        <title>Complete genome of a marine bacteria Jeotgalibacillus malaysiensis.</title>
        <authorList>
            <person name="Yaakop A.S."/>
            <person name="Chan K.-G."/>
            <person name="Goh K.M."/>
        </authorList>
    </citation>
    <scope>NUCLEOTIDE SEQUENCE [LARGE SCALE GENOMIC DNA]</scope>
    <source>
        <strain evidence="2 3">D5</strain>
    </source>
</reference>
<evidence type="ECO:0000313" key="3">
    <source>
        <dbReference type="Proteomes" id="UP000031449"/>
    </source>
</evidence>
<dbReference type="OrthoDB" id="2971563at2"/>
<evidence type="ECO:0000259" key="1">
    <source>
        <dbReference type="SMART" id="SM00849"/>
    </source>
</evidence>
<evidence type="ECO:0000313" key="2">
    <source>
        <dbReference type="EMBL" id="AJD91370.1"/>
    </source>
</evidence>
<dbReference type="HOGENOM" id="CLU_048478_0_2_9"/>
<dbReference type="KEGG" id="jeo:JMA_20530"/>
<name>A0A0B5AMC7_9BACL</name>
<sequence length="322" mass="36242">MKDPVIHQLTIPTPFAVGDVHTYLMIGDAVTLVDTGPDTAEGKEVLTARLKETGLKPEDIDQVILTHHHPDHAGLTEFFHGARLFAHKNSERFLLRDDSFMNLHDFFYAEFFKQAGLPEQYMILLDKMKDPLKAMGRRQVDHYLTEGDALPGHEGWRVIETHGHSQGHISLVSEEGSVIGGDLLIRHISSNPLIEPPFGINQPRPLPQLQYNQSLNKLSSLHPRIVYPGHGEPVSHVVELVKNRLKKQHERAMYVKSLIEYKETTAFEVCKQLFPNIYKKQLGLTLSETVGQLDYLIYNGEITAADMNGEAIIYQAGSGVKL</sequence>
<protein>
    <recommendedName>
        <fullName evidence="1">Metallo-beta-lactamase domain-containing protein</fullName>
    </recommendedName>
</protein>
<keyword evidence="3" id="KW-1185">Reference proteome</keyword>
<dbReference type="STRING" id="1508404.JMA_20530"/>
<dbReference type="PANTHER" id="PTHR42951:SF21">
    <property type="entry name" value="METALLO-HYDROLASE YQJP-RELATED"/>
    <property type="match status" value="1"/>
</dbReference>
<dbReference type="Proteomes" id="UP000031449">
    <property type="component" value="Chromosome"/>
</dbReference>
<dbReference type="BioCyc" id="JESP1508404:G14D9-11308-MONOMER"/>
<dbReference type="EMBL" id="CP009416">
    <property type="protein sequence ID" value="AJD91370.1"/>
    <property type="molecule type" value="Genomic_DNA"/>
</dbReference>
<proteinExistence type="predicted"/>
<feature type="domain" description="Metallo-beta-lactamase" evidence="1">
    <location>
        <begin position="19"/>
        <end position="230"/>
    </location>
</feature>
<dbReference type="InterPro" id="IPR001279">
    <property type="entry name" value="Metallo-B-lactamas"/>
</dbReference>
<dbReference type="InterPro" id="IPR036866">
    <property type="entry name" value="RibonucZ/Hydroxyglut_hydro"/>
</dbReference>
<dbReference type="SMART" id="SM00849">
    <property type="entry name" value="Lactamase_B"/>
    <property type="match status" value="1"/>
</dbReference>
<gene>
    <name evidence="2" type="ORF">JMA_20530</name>
</gene>
<dbReference type="SUPFAM" id="SSF56281">
    <property type="entry name" value="Metallo-hydrolase/oxidoreductase"/>
    <property type="match status" value="1"/>
</dbReference>
<dbReference type="Pfam" id="PF00753">
    <property type="entry name" value="Lactamase_B"/>
    <property type="match status" value="1"/>
</dbReference>
<dbReference type="InterPro" id="IPR050855">
    <property type="entry name" value="NDM-1-like"/>
</dbReference>
<dbReference type="PANTHER" id="PTHR42951">
    <property type="entry name" value="METALLO-BETA-LACTAMASE DOMAIN-CONTAINING"/>
    <property type="match status" value="1"/>
</dbReference>
<dbReference type="Gene3D" id="3.60.15.10">
    <property type="entry name" value="Ribonuclease Z/Hydroxyacylglutathione hydrolase-like"/>
    <property type="match status" value="1"/>
</dbReference>